<gene>
    <name evidence="1" type="ordered locus">Lbys_0995</name>
</gene>
<evidence type="ECO:0008006" key="3">
    <source>
        <dbReference type="Google" id="ProtNLM"/>
    </source>
</evidence>
<reference evidence="1 2" key="2">
    <citation type="journal article" date="2011" name="Stand. Genomic Sci.">
        <title>Complete genome sequence of Leadbetterella byssophila type strain (4M15).</title>
        <authorList>
            <person name="Abt B."/>
            <person name="Teshima H."/>
            <person name="Lucas S."/>
            <person name="Lapidus A."/>
            <person name="Del Rio T.G."/>
            <person name="Nolan M."/>
            <person name="Tice H."/>
            <person name="Cheng J.F."/>
            <person name="Pitluck S."/>
            <person name="Liolios K."/>
            <person name="Pagani I."/>
            <person name="Ivanova N."/>
            <person name="Mavromatis K."/>
            <person name="Pati A."/>
            <person name="Tapia R."/>
            <person name="Han C."/>
            <person name="Goodwin L."/>
            <person name="Chen A."/>
            <person name="Palaniappan K."/>
            <person name="Land M."/>
            <person name="Hauser L."/>
            <person name="Chang Y.J."/>
            <person name="Jeffries C.D."/>
            <person name="Rohde M."/>
            <person name="Goker M."/>
            <person name="Tindall B.J."/>
            <person name="Detter J.C."/>
            <person name="Woyke T."/>
            <person name="Bristow J."/>
            <person name="Eisen J.A."/>
            <person name="Markowitz V."/>
            <person name="Hugenholtz P."/>
            <person name="Klenk H.P."/>
            <person name="Kyrpides N.C."/>
        </authorList>
    </citation>
    <scope>NUCLEOTIDE SEQUENCE [LARGE SCALE GENOMIC DNA]</scope>
    <source>
        <strain evidence="2">DSM 17132 / JCM 16389 / KACC 11308 / NBRC 106382 / 4M15</strain>
    </source>
</reference>
<dbReference type="eggNOG" id="COG3464">
    <property type="taxonomic scope" value="Bacteria"/>
</dbReference>
<dbReference type="KEGG" id="lby:Lbys_0995"/>
<dbReference type="Proteomes" id="UP000007435">
    <property type="component" value="Chromosome"/>
</dbReference>
<dbReference type="EMBL" id="CP002305">
    <property type="protein sequence ID" value="ADQ16725.1"/>
    <property type="molecule type" value="Genomic_DNA"/>
</dbReference>
<evidence type="ECO:0000313" key="1">
    <source>
        <dbReference type="EMBL" id="ADQ16725.1"/>
    </source>
</evidence>
<accession>E4RS73</accession>
<reference key="1">
    <citation type="submission" date="2010-11" db="EMBL/GenBank/DDBJ databases">
        <title>The complete genome of Leadbetterella byssophila DSM 17132.</title>
        <authorList>
            <consortium name="US DOE Joint Genome Institute (JGI-PGF)"/>
            <person name="Lucas S."/>
            <person name="Copeland A."/>
            <person name="Lapidus A."/>
            <person name="Glavina del Rio T."/>
            <person name="Dalin E."/>
            <person name="Tice H."/>
            <person name="Bruce D."/>
            <person name="Goodwin L."/>
            <person name="Pitluck S."/>
            <person name="Kyrpides N."/>
            <person name="Mavromatis K."/>
            <person name="Ivanova N."/>
            <person name="Teshima H."/>
            <person name="Brettin T."/>
            <person name="Detter J.C."/>
            <person name="Han C."/>
            <person name="Tapia R."/>
            <person name="Land M."/>
            <person name="Hauser L."/>
            <person name="Markowitz V."/>
            <person name="Cheng J.-F."/>
            <person name="Hugenholtz P."/>
            <person name="Woyke T."/>
            <person name="Wu D."/>
            <person name="Tindall B."/>
            <person name="Pomrenke H.G."/>
            <person name="Brambilla E."/>
            <person name="Klenk H.-P."/>
            <person name="Eisen J.A."/>
        </authorList>
    </citation>
    <scope>NUCLEOTIDE SEQUENCE [LARGE SCALE GENOMIC DNA]</scope>
    <source>
        <strain>DSM 17132</strain>
    </source>
</reference>
<protein>
    <recommendedName>
        <fullName evidence="3">Transposase</fullName>
    </recommendedName>
</protein>
<dbReference type="OrthoDB" id="1119824at2"/>
<dbReference type="HOGENOM" id="CLU_146036_1_0_10"/>
<evidence type="ECO:0000313" key="2">
    <source>
        <dbReference type="Proteomes" id="UP000007435"/>
    </source>
</evidence>
<dbReference type="AlphaFoldDB" id="E4RS73"/>
<proteinExistence type="predicted"/>
<organism evidence="1 2">
    <name type="scientific">Leadbetterella byssophila (strain DSM 17132 / JCM 16389 / KACC 11308 / NBRC 106382 / 4M15)</name>
    <dbReference type="NCBI Taxonomy" id="649349"/>
    <lineage>
        <taxon>Bacteria</taxon>
        <taxon>Pseudomonadati</taxon>
        <taxon>Bacteroidota</taxon>
        <taxon>Cytophagia</taxon>
        <taxon>Cytophagales</taxon>
        <taxon>Leadbetterellaceae</taxon>
        <taxon>Leadbetterella</taxon>
    </lineage>
</organism>
<name>E4RS73_LEAB4</name>
<keyword evidence="2" id="KW-1185">Reference proteome</keyword>
<sequence length="121" mass="14103">MSVQEDLVRLLFPREIVDYFDCTKVIEVDGTLNFHLEELNVAPAGYMQEQLESKGFLPEIRVQDFPIRGKKVYLHILRRRWRVISSGETISRDWDLVAKGSRMTQEFGLFLKKIFGPQSGK</sequence>